<evidence type="ECO:0000256" key="8">
    <source>
        <dbReference type="SAM" id="Phobius"/>
    </source>
</evidence>
<feature type="domain" description="Lysosome-associated membrane glycoprotein 2-like transmembrane" evidence="9">
    <location>
        <begin position="69"/>
        <end position="100"/>
    </location>
</feature>
<dbReference type="Proteomes" id="UP000274756">
    <property type="component" value="Unassembled WGS sequence"/>
</dbReference>
<dbReference type="WBParaSite" id="DME_0000488401-mRNA-1">
    <property type="protein sequence ID" value="DME_0000488401-mRNA-1"/>
    <property type="gene ID" value="DME_0000488401"/>
</dbReference>
<dbReference type="GO" id="GO:0031902">
    <property type="term" value="C:late endosome membrane"/>
    <property type="evidence" value="ECO:0007669"/>
    <property type="project" value="TreeGrafter"/>
</dbReference>
<gene>
    <name evidence="10" type="ORF">DME_LOCUS505</name>
</gene>
<evidence type="ECO:0000256" key="5">
    <source>
        <dbReference type="ARBA" id="ARBA00023136"/>
    </source>
</evidence>
<evidence type="ECO:0000313" key="11">
    <source>
        <dbReference type="Proteomes" id="UP000038040"/>
    </source>
</evidence>
<evidence type="ECO:0000313" key="13">
    <source>
        <dbReference type="WBParaSite" id="DME_0000488401-mRNA-1"/>
    </source>
</evidence>
<evidence type="ECO:0000256" key="3">
    <source>
        <dbReference type="ARBA" id="ARBA00022729"/>
    </source>
</evidence>
<dbReference type="Pfam" id="PF21222">
    <property type="entry name" value="Lamp2_2nd"/>
    <property type="match status" value="1"/>
</dbReference>
<keyword evidence="3" id="KW-0732">Signal</keyword>
<accession>A0A0N4UCA0</accession>
<reference evidence="13" key="1">
    <citation type="submission" date="2017-02" db="UniProtKB">
        <authorList>
            <consortium name="WormBaseParasite"/>
        </authorList>
    </citation>
    <scope>IDENTIFICATION</scope>
</reference>
<evidence type="ECO:0000256" key="2">
    <source>
        <dbReference type="ARBA" id="ARBA00022692"/>
    </source>
</evidence>
<sequence>MTNQTVLEIAATSKRAFKCSHSVLLFTGSSYLDLNNFRVIAFVNLNSDEFPANIGYDFCALDSRTSDLVPIIVGACLAILVIIVLIAYLIGRARAKRQGYSSV</sequence>
<keyword evidence="12" id="KW-1185">Reference proteome</keyword>
<keyword evidence="5 7" id="KW-0472">Membrane</keyword>
<evidence type="ECO:0000256" key="7">
    <source>
        <dbReference type="PROSITE-ProRule" id="PRU00740"/>
    </source>
</evidence>
<dbReference type="OrthoDB" id="6232933at2759"/>
<dbReference type="GO" id="GO:0005886">
    <property type="term" value="C:plasma membrane"/>
    <property type="evidence" value="ECO:0007669"/>
    <property type="project" value="TreeGrafter"/>
</dbReference>
<evidence type="ECO:0000256" key="4">
    <source>
        <dbReference type="ARBA" id="ARBA00022989"/>
    </source>
</evidence>
<dbReference type="PANTHER" id="PTHR11506">
    <property type="entry name" value="LYSOSOME-ASSOCIATED MEMBRANE GLYCOPROTEIN"/>
    <property type="match status" value="1"/>
</dbReference>
<evidence type="ECO:0000256" key="6">
    <source>
        <dbReference type="ARBA" id="ARBA00023180"/>
    </source>
</evidence>
<comment type="subcellular location">
    <subcellularLocation>
        <location evidence="1">Cell membrane</location>
        <topology evidence="1">Single-pass type I membrane protein</topology>
    </subcellularLocation>
    <subcellularLocation>
        <location evidence="7">Membrane</location>
        <topology evidence="7">Single-pass type I membrane protein</topology>
    </subcellularLocation>
</comment>
<keyword evidence="2 7" id="KW-0812">Transmembrane</keyword>
<organism evidence="11 13">
    <name type="scientific">Dracunculus medinensis</name>
    <name type="common">Guinea worm</name>
    <dbReference type="NCBI Taxonomy" id="318479"/>
    <lineage>
        <taxon>Eukaryota</taxon>
        <taxon>Metazoa</taxon>
        <taxon>Ecdysozoa</taxon>
        <taxon>Nematoda</taxon>
        <taxon>Chromadorea</taxon>
        <taxon>Rhabditida</taxon>
        <taxon>Spirurina</taxon>
        <taxon>Dracunculoidea</taxon>
        <taxon>Dracunculidae</taxon>
        <taxon>Dracunculus</taxon>
    </lineage>
</organism>
<proteinExistence type="inferred from homology"/>
<dbReference type="GO" id="GO:0072594">
    <property type="term" value="P:establishment of protein localization to organelle"/>
    <property type="evidence" value="ECO:0007669"/>
    <property type="project" value="TreeGrafter"/>
</dbReference>
<dbReference type="InterPro" id="IPR048524">
    <property type="entry name" value="Lamp2-like_TM"/>
</dbReference>
<dbReference type="STRING" id="318479.A0A0N4UCA0"/>
<evidence type="ECO:0000256" key="1">
    <source>
        <dbReference type="ARBA" id="ARBA00004251"/>
    </source>
</evidence>
<dbReference type="Proteomes" id="UP000038040">
    <property type="component" value="Unplaced"/>
</dbReference>
<evidence type="ECO:0000313" key="10">
    <source>
        <dbReference type="EMBL" id="VDN50532.1"/>
    </source>
</evidence>
<dbReference type="EMBL" id="UYYG01000004">
    <property type="protein sequence ID" value="VDN50532.1"/>
    <property type="molecule type" value="Genomic_DNA"/>
</dbReference>
<dbReference type="PROSITE" id="PS51407">
    <property type="entry name" value="LAMP_3"/>
    <property type="match status" value="1"/>
</dbReference>
<dbReference type="InterPro" id="IPR002000">
    <property type="entry name" value="Lysosome-assoc_membr_glycop"/>
</dbReference>
<evidence type="ECO:0000259" key="9">
    <source>
        <dbReference type="Pfam" id="PF21222"/>
    </source>
</evidence>
<dbReference type="PRINTS" id="PR00336">
    <property type="entry name" value="LYSASSOCTDMP"/>
</dbReference>
<keyword evidence="4 8" id="KW-1133">Transmembrane helix</keyword>
<comment type="caution">
    <text evidence="7">Lacks conserved residue(s) required for the propagation of feature annotation.</text>
</comment>
<protein>
    <submittedName>
        <fullName evidence="13">ZP domain-containing protein</fullName>
    </submittedName>
</protein>
<dbReference type="AlphaFoldDB" id="A0A0N4UCA0"/>
<reference evidence="10 12" key="2">
    <citation type="submission" date="2018-11" db="EMBL/GenBank/DDBJ databases">
        <authorList>
            <consortium name="Pathogen Informatics"/>
        </authorList>
    </citation>
    <scope>NUCLEOTIDE SEQUENCE [LARGE SCALE GENOMIC DNA]</scope>
</reference>
<feature type="transmembrane region" description="Helical" evidence="8">
    <location>
        <begin position="68"/>
        <end position="90"/>
    </location>
</feature>
<comment type="similarity">
    <text evidence="7">Belongs to the LAMP family.</text>
</comment>
<dbReference type="GO" id="GO:0005765">
    <property type="term" value="C:lysosomal membrane"/>
    <property type="evidence" value="ECO:0007669"/>
    <property type="project" value="TreeGrafter"/>
</dbReference>
<name>A0A0N4UCA0_DRAME</name>
<dbReference type="PANTHER" id="PTHR11506:SF35">
    <property type="entry name" value="LYSOSOME-ASSOCIATED MEMBRANE GLYCOPROTEIN 5"/>
    <property type="match status" value="1"/>
</dbReference>
<evidence type="ECO:0000313" key="12">
    <source>
        <dbReference type="Proteomes" id="UP000274756"/>
    </source>
</evidence>
<keyword evidence="6" id="KW-0325">Glycoprotein</keyword>